<evidence type="ECO:0000256" key="3">
    <source>
        <dbReference type="ARBA" id="ARBA00022723"/>
    </source>
</evidence>
<gene>
    <name evidence="7" type="ORF">HNR46_004139</name>
</gene>
<evidence type="ECO:0000313" key="7">
    <source>
        <dbReference type="EMBL" id="MBB5353875.1"/>
    </source>
</evidence>
<keyword evidence="2" id="KW-0964">Secreted</keyword>
<keyword evidence="3" id="KW-0479">Metal-binding</keyword>
<comment type="caution">
    <text evidence="7">The sequence shown here is derived from an EMBL/GenBank/DDBJ whole genome shotgun (WGS) entry which is preliminary data.</text>
</comment>
<sequence>MALFLSSSVLAETDSDGDLLPDAWEVAHFMNPNDDSDAMVDFDRDGLTAVQEYELELSGEGQGPCGKWTATVESLTSLNQPGMAVNTKKIVDVNDRGDILVNVVSYNLTVPRVYQYAAWIRSGTNGTWRKLTTVDGVAASYLSATAINDDGTVVGAARLSGVNGGLSFGFVAPENTSSTDVAPWDGDGALVAPVAGITDINDWGDLIGRTGDGNPFLYDSITGFVEYPSTWSEPVFNALNNHGEVVGVEWSDYWGLPVPCHFLMMQGWTWHSEFPAYDKEMFDFDPEYPDMDLDTLIAEYNPSLINDWGEFAGNFYIELEEGEPMAEGSWFFDGTYSSEIINGYYVDHYRELLPLPHERQTIRGLNNWPQLLVTSADQDGESIQAFLHVGGLNVPFSSLTDHPDVLNIAYGASLPEAINNRSLIVGFTDSGNGLYLLKLDQDQDGDGMPDDWEQFYGLLPNNSSDAQDDPDEDGISNLAEFILGSAPTSVGNRLAIDIDGDGLPDAWERKYLGGLLENGEGDHDGDGLTNREEWVIQSNPASSDSDGDGLSDKQEWEYGTDLLNVDSDSDGIPDLYEIGGSDPLDGDDVPAQPPYVVLETTIPNPSEGGLWPYTSAGYYPWLTVTPSEIFPPDMDWFAPTLKIESLADNTSEALNGREVHSRLRADYPGSKDYRLNLLKVTEIGDEVTGIEAAEFMIGAQGKYSNSIETKVEGYVDVDGTYDPDDIQRQYLLPVDLDIIHPVTGELDEGKQSDPTEGGYVAVRRDDETPVTKL</sequence>
<evidence type="ECO:0000256" key="5">
    <source>
        <dbReference type="ARBA" id="ARBA00022837"/>
    </source>
</evidence>
<dbReference type="AlphaFoldDB" id="A0A840V781"/>
<keyword evidence="8" id="KW-1185">Reference proteome</keyword>
<proteinExistence type="predicted"/>
<evidence type="ECO:0000256" key="6">
    <source>
        <dbReference type="ARBA" id="ARBA00023180"/>
    </source>
</evidence>
<keyword evidence="4" id="KW-0732">Signal</keyword>
<feature type="non-terminal residue" evidence="7">
    <location>
        <position position="773"/>
    </location>
</feature>
<dbReference type="InterPro" id="IPR052063">
    <property type="entry name" value="Polysaccharide_Lyase_1"/>
</dbReference>
<organism evidence="7 8">
    <name type="scientific">Haloferula luteola</name>
    <dbReference type="NCBI Taxonomy" id="595692"/>
    <lineage>
        <taxon>Bacteria</taxon>
        <taxon>Pseudomonadati</taxon>
        <taxon>Verrucomicrobiota</taxon>
        <taxon>Verrucomicrobiia</taxon>
        <taxon>Verrucomicrobiales</taxon>
        <taxon>Verrucomicrobiaceae</taxon>
        <taxon>Haloferula</taxon>
    </lineage>
</organism>
<dbReference type="GO" id="GO:0005509">
    <property type="term" value="F:calcium ion binding"/>
    <property type="evidence" value="ECO:0007669"/>
    <property type="project" value="InterPro"/>
</dbReference>
<protein>
    <submittedName>
        <fullName evidence="7">Uncharacterized protein</fullName>
    </submittedName>
</protein>
<accession>A0A840V781</accession>
<evidence type="ECO:0000256" key="1">
    <source>
        <dbReference type="ARBA" id="ARBA00004613"/>
    </source>
</evidence>
<comment type="subcellular location">
    <subcellularLocation>
        <location evidence="1">Secreted</location>
    </subcellularLocation>
</comment>
<dbReference type="Pfam" id="PF18884">
    <property type="entry name" value="TSP3_bac"/>
    <property type="match status" value="3"/>
</dbReference>
<evidence type="ECO:0000313" key="8">
    <source>
        <dbReference type="Proteomes" id="UP000557717"/>
    </source>
</evidence>
<dbReference type="PANTHER" id="PTHR42970:SF1">
    <property type="entry name" value="PECTATE LYASE C-RELATED"/>
    <property type="match status" value="1"/>
</dbReference>
<reference evidence="7 8" key="1">
    <citation type="submission" date="2020-08" db="EMBL/GenBank/DDBJ databases">
        <title>Genomic Encyclopedia of Type Strains, Phase IV (KMG-IV): sequencing the most valuable type-strain genomes for metagenomic binning, comparative biology and taxonomic classification.</title>
        <authorList>
            <person name="Goeker M."/>
        </authorList>
    </citation>
    <scope>NUCLEOTIDE SEQUENCE [LARGE SCALE GENOMIC DNA]</scope>
    <source>
        <strain evidence="7 8">YC6886</strain>
    </source>
</reference>
<evidence type="ECO:0000256" key="2">
    <source>
        <dbReference type="ARBA" id="ARBA00022525"/>
    </source>
</evidence>
<dbReference type="InterPro" id="IPR059100">
    <property type="entry name" value="TSP3_bac"/>
</dbReference>
<keyword evidence="6" id="KW-0325">Glycoprotein</keyword>
<evidence type="ECO:0000256" key="4">
    <source>
        <dbReference type="ARBA" id="ARBA00022729"/>
    </source>
</evidence>
<dbReference type="PANTHER" id="PTHR42970">
    <property type="entry name" value="PECTATE LYASE C-RELATED"/>
    <property type="match status" value="1"/>
</dbReference>
<keyword evidence="5" id="KW-0106">Calcium</keyword>
<dbReference type="Proteomes" id="UP000557717">
    <property type="component" value="Unassembled WGS sequence"/>
</dbReference>
<dbReference type="Gene3D" id="4.10.1080.10">
    <property type="entry name" value="TSP type-3 repeat"/>
    <property type="match status" value="1"/>
</dbReference>
<dbReference type="EMBL" id="JACHFD010000039">
    <property type="protein sequence ID" value="MBB5353875.1"/>
    <property type="molecule type" value="Genomic_DNA"/>
</dbReference>
<name>A0A840V781_9BACT</name>
<dbReference type="InterPro" id="IPR028974">
    <property type="entry name" value="TSP_type-3_rpt"/>
</dbReference>